<name>A0A9P7GH72_9AGAR</name>
<keyword evidence="9" id="KW-1185">Reference proteome</keyword>
<feature type="domain" description="Protein kinase" evidence="7">
    <location>
        <begin position="1"/>
        <end position="365"/>
    </location>
</feature>
<dbReference type="GO" id="GO:0005634">
    <property type="term" value="C:nucleus"/>
    <property type="evidence" value="ECO:0007669"/>
    <property type="project" value="TreeGrafter"/>
</dbReference>
<dbReference type="OrthoDB" id="5979581at2759"/>
<evidence type="ECO:0000256" key="2">
    <source>
        <dbReference type="ARBA" id="ARBA00022679"/>
    </source>
</evidence>
<dbReference type="Gene3D" id="1.10.510.10">
    <property type="entry name" value="Transferase(Phosphotransferase) domain 1"/>
    <property type="match status" value="1"/>
</dbReference>
<dbReference type="PANTHER" id="PTHR45646">
    <property type="entry name" value="SERINE/THREONINE-PROTEIN KINASE DOA-RELATED"/>
    <property type="match status" value="1"/>
</dbReference>
<dbReference type="AlphaFoldDB" id="A0A9P7GH72"/>
<dbReference type="InterPro" id="IPR008266">
    <property type="entry name" value="Tyr_kinase_AS"/>
</dbReference>
<sequence length="564" mass="62442">MRADMSSKPVDEIPELAIPKKVLEYIRARHPVPRSNIQTIEDYFIENGPNGSHFCLVSHFAGPSILSMSDSPGRVIGSRRLRRDLARKVAKQLTGAVELIHSAGFVHGDLTTSNILFRVAENVQNWSDSDVYINFGQPVTEEVVSRDHSPLGPSSPARLFAPIDNSHLTNSTFLQEDTLLIDFGQSFPSLHPPSDYEPATVPHYQSPEARFEGRIDMSSDIWALACTIFEIRAGFPLFEAFLGGPDEILKEVVATLGKLPEPWWGAFENHHLWFDEDGMPKGREFQQVLLPAEKTSIKHKLTSIGSQDLPPATGHDGPMMERPGTRLDEVEIQLLGNLLEKMLRYLRTSLHRLTSSEKEKIGRRVAKTKKNRRKRLISCEAAEAGPSEPKGKEVDPRNWGSAGLTESDVDVEAQAAALKSIQQQKLKAKKLAREIPPHVETITHENENAQIRPVRRAVEQRAKRTRPDASRPVAQIAPKSYLGVALEQVRQTSKSKSRRRLKHSPSPSSSSRDSSSDSESTSSDSSSSESSDSSSSSSSSSSDSSQLSGTTGNSNRSRSHSRRR</sequence>
<feature type="region of interest" description="Disordered" evidence="6">
    <location>
        <begin position="438"/>
        <end position="564"/>
    </location>
</feature>
<dbReference type="GO" id="GO:0005524">
    <property type="term" value="F:ATP binding"/>
    <property type="evidence" value="ECO:0007669"/>
    <property type="project" value="UniProtKB-KW"/>
</dbReference>
<evidence type="ECO:0000256" key="6">
    <source>
        <dbReference type="SAM" id="MobiDB-lite"/>
    </source>
</evidence>
<protein>
    <recommendedName>
        <fullName evidence="7">Protein kinase domain-containing protein</fullName>
    </recommendedName>
</protein>
<feature type="compositionally biased region" description="Basic and acidic residues" evidence="6">
    <location>
        <begin position="438"/>
        <end position="447"/>
    </location>
</feature>
<dbReference type="PANTHER" id="PTHR45646:SF11">
    <property type="entry name" value="SERINE_THREONINE-PROTEIN KINASE DOA"/>
    <property type="match status" value="1"/>
</dbReference>
<evidence type="ECO:0000256" key="5">
    <source>
        <dbReference type="ARBA" id="ARBA00022840"/>
    </source>
</evidence>
<dbReference type="InterPro" id="IPR011009">
    <property type="entry name" value="Kinase-like_dom_sf"/>
</dbReference>
<evidence type="ECO:0000256" key="1">
    <source>
        <dbReference type="ARBA" id="ARBA00022527"/>
    </source>
</evidence>
<evidence type="ECO:0000256" key="3">
    <source>
        <dbReference type="ARBA" id="ARBA00022741"/>
    </source>
</evidence>
<dbReference type="InterPro" id="IPR051175">
    <property type="entry name" value="CLK_kinases"/>
</dbReference>
<keyword evidence="4" id="KW-0418">Kinase</keyword>
<comment type="caution">
    <text evidence="8">The sequence shown here is derived from an EMBL/GenBank/DDBJ whole genome shotgun (WGS) entry which is preliminary data.</text>
</comment>
<gene>
    <name evidence="8" type="ORF">H0H81_001274</name>
</gene>
<evidence type="ECO:0000256" key="4">
    <source>
        <dbReference type="ARBA" id="ARBA00022777"/>
    </source>
</evidence>
<organism evidence="8 9">
    <name type="scientific">Sphagnurus paluster</name>
    <dbReference type="NCBI Taxonomy" id="117069"/>
    <lineage>
        <taxon>Eukaryota</taxon>
        <taxon>Fungi</taxon>
        <taxon>Dikarya</taxon>
        <taxon>Basidiomycota</taxon>
        <taxon>Agaricomycotina</taxon>
        <taxon>Agaricomycetes</taxon>
        <taxon>Agaricomycetidae</taxon>
        <taxon>Agaricales</taxon>
        <taxon>Tricholomatineae</taxon>
        <taxon>Lyophyllaceae</taxon>
        <taxon>Sphagnurus</taxon>
    </lineage>
</organism>
<dbReference type="EMBL" id="JABCKI010000611">
    <property type="protein sequence ID" value="KAG5649973.1"/>
    <property type="molecule type" value="Genomic_DNA"/>
</dbReference>
<dbReference type="Proteomes" id="UP000717328">
    <property type="component" value="Unassembled WGS sequence"/>
</dbReference>
<dbReference type="SMART" id="SM00220">
    <property type="entry name" value="S_TKc"/>
    <property type="match status" value="1"/>
</dbReference>
<reference evidence="8" key="1">
    <citation type="submission" date="2021-02" db="EMBL/GenBank/DDBJ databases">
        <authorList>
            <person name="Nieuwenhuis M."/>
            <person name="Van De Peppel L.J.J."/>
        </authorList>
    </citation>
    <scope>NUCLEOTIDE SEQUENCE</scope>
    <source>
        <strain evidence="8">D49</strain>
    </source>
</reference>
<feature type="compositionally biased region" description="Basic and acidic residues" evidence="6">
    <location>
        <begin position="456"/>
        <end position="469"/>
    </location>
</feature>
<proteinExistence type="predicted"/>
<keyword evidence="2" id="KW-0808">Transferase</keyword>
<dbReference type="GO" id="GO:0004674">
    <property type="term" value="F:protein serine/threonine kinase activity"/>
    <property type="evidence" value="ECO:0007669"/>
    <property type="project" value="UniProtKB-KW"/>
</dbReference>
<dbReference type="InterPro" id="IPR000719">
    <property type="entry name" value="Prot_kinase_dom"/>
</dbReference>
<dbReference type="PROSITE" id="PS00109">
    <property type="entry name" value="PROTEIN_KINASE_TYR"/>
    <property type="match status" value="1"/>
</dbReference>
<evidence type="ECO:0000259" key="7">
    <source>
        <dbReference type="PROSITE" id="PS50011"/>
    </source>
</evidence>
<feature type="non-terminal residue" evidence="8">
    <location>
        <position position="564"/>
    </location>
</feature>
<dbReference type="Gene3D" id="3.30.200.20">
    <property type="entry name" value="Phosphorylase Kinase, domain 1"/>
    <property type="match status" value="1"/>
</dbReference>
<keyword evidence="3" id="KW-0547">Nucleotide-binding</keyword>
<keyword evidence="1" id="KW-0723">Serine/threonine-protein kinase</keyword>
<reference evidence="8" key="2">
    <citation type="submission" date="2021-10" db="EMBL/GenBank/DDBJ databases">
        <title>Phylogenomics reveals ancestral predisposition of the termite-cultivated fungus Termitomyces towards a domesticated lifestyle.</title>
        <authorList>
            <person name="Auxier B."/>
            <person name="Grum-Grzhimaylo A."/>
            <person name="Cardenas M.E."/>
            <person name="Lodge J.D."/>
            <person name="Laessoe T."/>
            <person name="Pedersen O."/>
            <person name="Smith M.E."/>
            <person name="Kuyper T.W."/>
            <person name="Franco-Molano E.A."/>
            <person name="Baroni T.J."/>
            <person name="Aanen D.K."/>
        </authorList>
    </citation>
    <scope>NUCLEOTIDE SEQUENCE</scope>
    <source>
        <strain evidence="8">D49</strain>
    </source>
</reference>
<feature type="compositionally biased region" description="Basic residues" evidence="6">
    <location>
        <begin position="493"/>
        <end position="503"/>
    </location>
</feature>
<dbReference type="SUPFAM" id="SSF56112">
    <property type="entry name" value="Protein kinase-like (PK-like)"/>
    <property type="match status" value="1"/>
</dbReference>
<evidence type="ECO:0000313" key="8">
    <source>
        <dbReference type="EMBL" id="KAG5649973.1"/>
    </source>
</evidence>
<feature type="compositionally biased region" description="Low complexity" evidence="6">
    <location>
        <begin position="504"/>
        <end position="556"/>
    </location>
</feature>
<keyword evidence="5" id="KW-0067">ATP-binding</keyword>
<evidence type="ECO:0000313" key="9">
    <source>
        <dbReference type="Proteomes" id="UP000717328"/>
    </source>
</evidence>
<accession>A0A9P7GH72</accession>
<dbReference type="PROSITE" id="PS50011">
    <property type="entry name" value="PROTEIN_KINASE_DOM"/>
    <property type="match status" value="1"/>
</dbReference>
<feature type="region of interest" description="Disordered" evidence="6">
    <location>
        <begin position="380"/>
        <end position="403"/>
    </location>
</feature>